<evidence type="ECO:0000256" key="4">
    <source>
        <dbReference type="ARBA" id="ARBA00042988"/>
    </source>
</evidence>
<evidence type="ECO:0000313" key="9">
    <source>
        <dbReference type="Proteomes" id="UP000813444"/>
    </source>
</evidence>
<keyword evidence="2" id="KW-0560">Oxidoreductase</keyword>
<dbReference type="GO" id="GO:0047837">
    <property type="term" value="F:D-xylose 1-dehydrogenase (NADP+) activity"/>
    <property type="evidence" value="ECO:0007669"/>
    <property type="project" value="UniProtKB-EC"/>
</dbReference>
<dbReference type="InterPro" id="IPR055170">
    <property type="entry name" value="GFO_IDH_MocA-like_dom"/>
</dbReference>
<accession>A0A8K0WPM1</accession>
<evidence type="ECO:0000313" key="8">
    <source>
        <dbReference type="EMBL" id="KAH7313951.1"/>
    </source>
</evidence>
<dbReference type="InterPro" id="IPR050984">
    <property type="entry name" value="Gfo/Idh/MocA_domain"/>
</dbReference>
<dbReference type="EMBL" id="JAGPNK010000009">
    <property type="protein sequence ID" value="KAH7313951.1"/>
    <property type="molecule type" value="Genomic_DNA"/>
</dbReference>
<dbReference type="Pfam" id="PF22725">
    <property type="entry name" value="GFO_IDH_MocA_C3"/>
    <property type="match status" value="1"/>
</dbReference>
<evidence type="ECO:0000259" key="6">
    <source>
        <dbReference type="Pfam" id="PF01408"/>
    </source>
</evidence>
<comment type="caution">
    <text evidence="8">The sequence shown here is derived from an EMBL/GenBank/DDBJ whole genome shotgun (WGS) entry which is preliminary data.</text>
</comment>
<evidence type="ECO:0000256" key="5">
    <source>
        <dbReference type="ARBA" id="ARBA00049233"/>
    </source>
</evidence>
<evidence type="ECO:0000256" key="3">
    <source>
        <dbReference type="ARBA" id="ARBA00038984"/>
    </source>
</evidence>
<feature type="domain" description="GFO/IDH/MocA-like oxidoreductase" evidence="7">
    <location>
        <begin position="149"/>
        <end position="286"/>
    </location>
</feature>
<dbReference type="Proteomes" id="UP000813444">
    <property type="component" value="Unassembled WGS sequence"/>
</dbReference>
<dbReference type="PANTHER" id="PTHR22604">
    <property type="entry name" value="OXIDOREDUCTASES"/>
    <property type="match status" value="1"/>
</dbReference>
<dbReference type="SUPFAM" id="SSF51735">
    <property type="entry name" value="NAD(P)-binding Rossmann-fold domains"/>
    <property type="match status" value="1"/>
</dbReference>
<dbReference type="EC" id="1.1.1.179" evidence="3"/>
<sequence>MSDTQYVAKWGIMATGGIAETFAKDLLTNPAIRGVTDVRHEIVAVGASRSSDKATDFIKRIKGPASAKCYGSYAELVNDPNVDIVYVATPHSHHFQNTMLALEAGKHVLCEKSFTVTASQTKKLVETARLKGLFLMEAVWTRFFPSSIEIRDLISSGAIGNIHRVTGDFSFNINDETGNLALDDSHRLASSELAGGALLDLGIYPITWVFQTLYHLWSDGDKEKPRVIAAINQHHTGVDEMTSIILQFPLHKAMGIALTTFRVATDPDGKGTSGPVVRIQGSLGEIQVFGCAPKPSKYNLLKKGNEPKEFECVYPKDAERDNWGHGMYWEADECVRCLRDGKLESQTMSLEESIVIMETMEEVLKQGGVEYPEAIKTDVYDPKSSLNAGGR</sequence>
<dbReference type="InterPro" id="IPR036291">
    <property type="entry name" value="NAD(P)-bd_dom_sf"/>
</dbReference>
<gene>
    <name evidence="8" type="ORF">B0I35DRAFT_436158</name>
</gene>
<evidence type="ECO:0000259" key="7">
    <source>
        <dbReference type="Pfam" id="PF22725"/>
    </source>
</evidence>
<reference evidence="8" key="1">
    <citation type="journal article" date="2021" name="Nat. Commun.">
        <title>Genetic determinants of endophytism in the Arabidopsis root mycobiome.</title>
        <authorList>
            <person name="Mesny F."/>
            <person name="Miyauchi S."/>
            <person name="Thiergart T."/>
            <person name="Pickel B."/>
            <person name="Atanasova L."/>
            <person name="Karlsson M."/>
            <person name="Huettel B."/>
            <person name="Barry K.W."/>
            <person name="Haridas S."/>
            <person name="Chen C."/>
            <person name="Bauer D."/>
            <person name="Andreopoulos W."/>
            <person name="Pangilinan J."/>
            <person name="LaButti K."/>
            <person name="Riley R."/>
            <person name="Lipzen A."/>
            <person name="Clum A."/>
            <person name="Drula E."/>
            <person name="Henrissat B."/>
            <person name="Kohler A."/>
            <person name="Grigoriev I.V."/>
            <person name="Martin F.M."/>
            <person name="Hacquard S."/>
        </authorList>
    </citation>
    <scope>NUCLEOTIDE SEQUENCE</scope>
    <source>
        <strain evidence="8">MPI-CAGE-CH-0235</strain>
    </source>
</reference>
<feature type="domain" description="Gfo/Idh/MocA-like oxidoreductase N-terminal" evidence="6">
    <location>
        <begin position="10"/>
        <end position="136"/>
    </location>
</feature>
<comment type="similarity">
    <text evidence="1">Belongs to the Gfo/Idh/MocA family.</text>
</comment>
<protein>
    <recommendedName>
        <fullName evidence="3">D-xylose 1-dehydrogenase (NADP(+), D-xylono-1,5-lactone-forming)</fullName>
        <ecNumber evidence="3">1.1.1.179</ecNumber>
    </recommendedName>
    <alternativeName>
        <fullName evidence="4">D-xylose-NADP dehydrogenase</fullName>
    </alternativeName>
</protein>
<dbReference type="Gene3D" id="3.40.50.720">
    <property type="entry name" value="NAD(P)-binding Rossmann-like Domain"/>
    <property type="match status" value="1"/>
</dbReference>
<dbReference type="InterPro" id="IPR000683">
    <property type="entry name" value="Gfo/Idh/MocA-like_OxRdtase_N"/>
</dbReference>
<dbReference type="OrthoDB" id="2129491at2759"/>
<dbReference type="Pfam" id="PF01408">
    <property type="entry name" value="GFO_IDH_MocA"/>
    <property type="match status" value="1"/>
</dbReference>
<name>A0A8K0WPM1_9HYPO</name>
<dbReference type="PANTHER" id="PTHR22604:SF115">
    <property type="entry name" value="DIHYDRODIOL DEHYDROGENASE, PUTATIVE (AFU_ORTHOLOGUE AFUA_1G07520)-RELATED"/>
    <property type="match status" value="1"/>
</dbReference>
<keyword evidence="9" id="KW-1185">Reference proteome</keyword>
<evidence type="ECO:0000256" key="1">
    <source>
        <dbReference type="ARBA" id="ARBA00010928"/>
    </source>
</evidence>
<proteinExistence type="inferred from homology"/>
<organism evidence="8 9">
    <name type="scientific">Stachybotrys elegans</name>
    <dbReference type="NCBI Taxonomy" id="80388"/>
    <lineage>
        <taxon>Eukaryota</taxon>
        <taxon>Fungi</taxon>
        <taxon>Dikarya</taxon>
        <taxon>Ascomycota</taxon>
        <taxon>Pezizomycotina</taxon>
        <taxon>Sordariomycetes</taxon>
        <taxon>Hypocreomycetidae</taxon>
        <taxon>Hypocreales</taxon>
        <taxon>Stachybotryaceae</taxon>
        <taxon>Stachybotrys</taxon>
    </lineage>
</organism>
<dbReference type="Gene3D" id="3.30.360.10">
    <property type="entry name" value="Dihydrodipicolinate Reductase, domain 2"/>
    <property type="match status" value="1"/>
</dbReference>
<dbReference type="AlphaFoldDB" id="A0A8K0WPM1"/>
<evidence type="ECO:0000256" key="2">
    <source>
        <dbReference type="ARBA" id="ARBA00023002"/>
    </source>
</evidence>
<dbReference type="SUPFAM" id="SSF55347">
    <property type="entry name" value="Glyceraldehyde-3-phosphate dehydrogenase-like, C-terminal domain"/>
    <property type="match status" value="1"/>
</dbReference>
<dbReference type="GO" id="GO:0000166">
    <property type="term" value="F:nucleotide binding"/>
    <property type="evidence" value="ECO:0007669"/>
    <property type="project" value="InterPro"/>
</dbReference>
<comment type="catalytic activity">
    <reaction evidence="5">
        <text>D-xylose + NADP(+) = D-xylono-1,5-lactone + NADPH + H(+)</text>
        <dbReference type="Rhea" id="RHEA:22000"/>
        <dbReference type="ChEBI" id="CHEBI:15378"/>
        <dbReference type="ChEBI" id="CHEBI:15867"/>
        <dbReference type="ChEBI" id="CHEBI:53455"/>
        <dbReference type="ChEBI" id="CHEBI:57783"/>
        <dbReference type="ChEBI" id="CHEBI:58349"/>
        <dbReference type="EC" id="1.1.1.179"/>
    </reaction>
</comment>